<organism evidence="1 2">
    <name type="scientific">Laodelphax striatellus</name>
    <name type="common">Small brown planthopper</name>
    <name type="synonym">Delphax striatella</name>
    <dbReference type="NCBI Taxonomy" id="195883"/>
    <lineage>
        <taxon>Eukaryota</taxon>
        <taxon>Metazoa</taxon>
        <taxon>Ecdysozoa</taxon>
        <taxon>Arthropoda</taxon>
        <taxon>Hexapoda</taxon>
        <taxon>Insecta</taxon>
        <taxon>Pterygota</taxon>
        <taxon>Neoptera</taxon>
        <taxon>Paraneoptera</taxon>
        <taxon>Hemiptera</taxon>
        <taxon>Auchenorrhyncha</taxon>
        <taxon>Fulgoroidea</taxon>
        <taxon>Delphacidae</taxon>
        <taxon>Criomorphinae</taxon>
        <taxon>Laodelphax</taxon>
    </lineage>
</organism>
<dbReference type="AlphaFoldDB" id="A0A482WEG9"/>
<evidence type="ECO:0000313" key="1">
    <source>
        <dbReference type="EMBL" id="RZF31969.1"/>
    </source>
</evidence>
<dbReference type="EMBL" id="QKKF02037815">
    <property type="protein sequence ID" value="RZF31969.1"/>
    <property type="molecule type" value="Genomic_DNA"/>
</dbReference>
<dbReference type="Proteomes" id="UP000291343">
    <property type="component" value="Unassembled WGS sequence"/>
</dbReference>
<proteinExistence type="predicted"/>
<comment type="caution">
    <text evidence="1">The sequence shown here is derived from an EMBL/GenBank/DDBJ whole genome shotgun (WGS) entry which is preliminary data.</text>
</comment>
<protein>
    <submittedName>
        <fullName evidence="1">Uncharacterized protein</fullName>
    </submittedName>
</protein>
<reference evidence="1 2" key="1">
    <citation type="journal article" date="2017" name="Gigascience">
        <title>Genome sequence of the small brown planthopper, Laodelphax striatellus.</title>
        <authorList>
            <person name="Zhu J."/>
            <person name="Jiang F."/>
            <person name="Wang X."/>
            <person name="Yang P."/>
            <person name="Bao Y."/>
            <person name="Zhao W."/>
            <person name="Wang W."/>
            <person name="Lu H."/>
            <person name="Wang Q."/>
            <person name="Cui N."/>
            <person name="Li J."/>
            <person name="Chen X."/>
            <person name="Luo L."/>
            <person name="Yu J."/>
            <person name="Kang L."/>
            <person name="Cui F."/>
        </authorList>
    </citation>
    <scope>NUCLEOTIDE SEQUENCE [LARGE SCALE GENOMIC DNA]</scope>
    <source>
        <strain evidence="1">Lst14</strain>
    </source>
</reference>
<dbReference type="SMR" id="A0A482WEG9"/>
<keyword evidence="2" id="KW-1185">Reference proteome</keyword>
<evidence type="ECO:0000313" key="2">
    <source>
        <dbReference type="Proteomes" id="UP000291343"/>
    </source>
</evidence>
<accession>A0A482WEG9</accession>
<name>A0A482WEG9_LAOST</name>
<sequence>MRRRRRPTPPITRREMSAKPLCSVPITGLATHSPSQPKTNPCAKFPAITTRSRRLSFIPHRLLIPTLPEPGISGLPLIVLANTFPSSAEFHGVNKAKLNFCNQVMKNVTHGEIKKHLLSSHERQKTPCYFSRAQGLHPK</sequence>
<gene>
    <name evidence="1" type="ORF">LSTR_LSTR012439</name>
</gene>
<dbReference type="InParanoid" id="A0A482WEG9"/>